<accession>A0AAN6PRM4</accession>
<name>A0AAN6PRM4_9PEZI</name>
<comment type="caution">
    <text evidence="1">The sequence shown here is derived from an EMBL/GenBank/DDBJ whole genome shotgun (WGS) entry which is preliminary data.</text>
</comment>
<proteinExistence type="predicted"/>
<reference evidence="1" key="2">
    <citation type="submission" date="2023-05" db="EMBL/GenBank/DDBJ databases">
        <authorList>
            <consortium name="Lawrence Berkeley National Laboratory"/>
            <person name="Steindorff A."/>
            <person name="Hensen N."/>
            <person name="Bonometti L."/>
            <person name="Westerberg I."/>
            <person name="Brannstrom I.O."/>
            <person name="Guillou S."/>
            <person name="Cros-Aarteil S."/>
            <person name="Calhoun S."/>
            <person name="Haridas S."/>
            <person name="Kuo A."/>
            <person name="Mondo S."/>
            <person name="Pangilinan J."/>
            <person name="Riley R."/>
            <person name="Labutti K."/>
            <person name="Andreopoulos B."/>
            <person name="Lipzen A."/>
            <person name="Chen C."/>
            <person name="Yanf M."/>
            <person name="Daum C."/>
            <person name="Ng V."/>
            <person name="Clum A."/>
            <person name="Ohm R."/>
            <person name="Martin F."/>
            <person name="Silar P."/>
            <person name="Natvig D."/>
            <person name="Lalanne C."/>
            <person name="Gautier V."/>
            <person name="Ament-Velasquez S.L."/>
            <person name="Kruys A."/>
            <person name="Hutchinson M.I."/>
            <person name="Powell A.J."/>
            <person name="Barry K."/>
            <person name="Miller A.N."/>
            <person name="Grigoriev I.V."/>
            <person name="Debuchy R."/>
            <person name="Gladieux P."/>
            <person name="Thoren M.H."/>
            <person name="Johannesson H."/>
        </authorList>
    </citation>
    <scope>NUCLEOTIDE SEQUENCE</scope>
    <source>
        <strain evidence="1">CBS 757.83</strain>
    </source>
</reference>
<sequence>MVFPELANGVSFEDFDHAIKNHRSLIVFGRDLAPESKNFQGRADYISWVHHDSTSYLHCKYKRYDVGTVLDTGIASASVVIGYPGPTVKPAAQVSLALTDM</sequence>
<dbReference type="AlphaFoldDB" id="A0AAN6PRM4"/>
<reference evidence="1" key="1">
    <citation type="journal article" date="2023" name="Mol. Phylogenet. Evol.">
        <title>Genome-scale phylogeny and comparative genomics of the fungal order Sordariales.</title>
        <authorList>
            <person name="Hensen N."/>
            <person name="Bonometti L."/>
            <person name="Westerberg I."/>
            <person name="Brannstrom I.O."/>
            <person name="Guillou S."/>
            <person name="Cros-Aarteil S."/>
            <person name="Calhoun S."/>
            <person name="Haridas S."/>
            <person name="Kuo A."/>
            <person name="Mondo S."/>
            <person name="Pangilinan J."/>
            <person name="Riley R."/>
            <person name="LaButti K."/>
            <person name="Andreopoulos B."/>
            <person name="Lipzen A."/>
            <person name="Chen C."/>
            <person name="Yan M."/>
            <person name="Daum C."/>
            <person name="Ng V."/>
            <person name="Clum A."/>
            <person name="Steindorff A."/>
            <person name="Ohm R.A."/>
            <person name="Martin F."/>
            <person name="Silar P."/>
            <person name="Natvig D.O."/>
            <person name="Lalanne C."/>
            <person name="Gautier V."/>
            <person name="Ament-Velasquez S.L."/>
            <person name="Kruys A."/>
            <person name="Hutchinson M.I."/>
            <person name="Powell A.J."/>
            <person name="Barry K."/>
            <person name="Miller A.N."/>
            <person name="Grigoriev I.V."/>
            <person name="Debuchy R."/>
            <person name="Gladieux P."/>
            <person name="Hiltunen Thoren M."/>
            <person name="Johannesson H."/>
        </authorList>
    </citation>
    <scope>NUCLEOTIDE SEQUENCE</scope>
    <source>
        <strain evidence="1">CBS 757.83</strain>
    </source>
</reference>
<gene>
    <name evidence="1" type="ORF">N658DRAFT_100056</name>
</gene>
<organism evidence="1 2">
    <name type="scientific">Parathielavia hyrcaniae</name>
    <dbReference type="NCBI Taxonomy" id="113614"/>
    <lineage>
        <taxon>Eukaryota</taxon>
        <taxon>Fungi</taxon>
        <taxon>Dikarya</taxon>
        <taxon>Ascomycota</taxon>
        <taxon>Pezizomycotina</taxon>
        <taxon>Sordariomycetes</taxon>
        <taxon>Sordariomycetidae</taxon>
        <taxon>Sordariales</taxon>
        <taxon>Chaetomiaceae</taxon>
        <taxon>Parathielavia</taxon>
    </lineage>
</organism>
<dbReference type="Proteomes" id="UP001305647">
    <property type="component" value="Unassembled WGS sequence"/>
</dbReference>
<evidence type="ECO:0000313" key="2">
    <source>
        <dbReference type="Proteomes" id="UP001305647"/>
    </source>
</evidence>
<evidence type="ECO:0000313" key="1">
    <source>
        <dbReference type="EMBL" id="KAK4095751.1"/>
    </source>
</evidence>
<dbReference type="EMBL" id="MU863797">
    <property type="protein sequence ID" value="KAK4095751.1"/>
    <property type="molecule type" value="Genomic_DNA"/>
</dbReference>
<protein>
    <submittedName>
        <fullName evidence="1">Uncharacterized protein</fullName>
    </submittedName>
</protein>
<keyword evidence="2" id="KW-1185">Reference proteome</keyword>